<dbReference type="InterPro" id="IPR011709">
    <property type="entry name" value="DEAD-box_helicase_OB_fold"/>
</dbReference>
<dbReference type="Gene3D" id="1.20.120.1080">
    <property type="match status" value="1"/>
</dbReference>
<dbReference type="InterPro" id="IPR001650">
    <property type="entry name" value="Helicase_C-like"/>
</dbReference>
<accession>A0ABP0NIT1</accession>
<dbReference type="InterPro" id="IPR007502">
    <property type="entry name" value="Helicase-assoc_dom"/>
</dbReference>
<dbReference type="SMART" id="SM00847">
    <property type="entry name" value="HA2"/>
    <property type="match status" value="1"/>
</dbReference>
<feature type="domain" description="Helicase C-terminal" evidence="1">
    <location>
        <begin position="1"/>
        <end position="154"/>
    </location>
</feature>
<evidence type="ECO:0000259" key="1">
    <source>
        <dbReference type="PROSITE" id="PS51194"/>
    </source>
</evidence>
<gene>
    <name evidence="2" type="ORF">CCMP2556_LOCUS31163</name>
</gene>
<comment type="caution">
    <text evidence="2">The sequence shown here is derived from an EMBL/GenBank/DDBJ whole genome shotgun (WGS) entry which is preliminary data.</text>
</comment>
<dbReference type="Pfam" id="PF07717">
    <property type="entry name" value="OB_NTP_bind"/>
    <property type="match status" value="1"/>
</dbReference>
<evidence type="ECO:0000313" key="3">
    <source>
        <dbReference type="Proteomes" id="UP001642484"/>
    </source>
</evidence>
<dbReference type="InterPro" id="IPR027417">
    <property type="entry name" value="P-loop_NTPase"/>
</dbReference>
<organism evidence="2 3">
    <name type="scientific">Durusdinium trenchii</name>
    <dbReference type="NCBI Taxonomy" id="1381693"/>
    <lineage>
        <taxon>Eukaryota</taxon>
        <taxon>Sar</taxon>
        <taxon>Alveolata</taxon>
        <taxon>Dinophyceae</taxon>
        <taxon>Suessiales</taxon>
        <taxon>Symbiodiniaceae</taxon>
        <taxon>Durusdinium</taxon>
    </lineage>
</organism>
<dbReference type="PROSITE" id="PS51194">
    <property type="entry name" value="HELICASE_CTER"/>
    <property type="match status" value="1"/>
</dbReference>
<dbReference type="PANTHER" id="PTHR18934">
    <property type="entry name" value="ATP-DEPENDENT RNA HELICASE"/>
    <property type="match status" value="1"/>
</dbReference>
<dbReference type="Proteomes" id="UP001642484">
    <property type="component" value="Unassembled WGS sequence"/>
</dbReference>
<feature type="non-terminal residue" evidence="2">
    <location>
        <position position="1"/>
    </location>
</feature>
<dbReference type="EMBL" id="CAXAMN010021785">
    <property type="protein sequence ID" value="CAK9063398.1"/>
    <property type="molecule type" value="Genomic_DNA"/>
</dbReference>
<dbReference type="CDD" id="cd18791">
    <property type="entry name" value="SF2_C_RHA"/>
    <property type="match status" value="1"/>
</dbReference>
<dbReference type="PANTHER" id="PTHR18934:SF145">
    <property type="entry name" value="ATP-DEPENDENT RNA HELICASE DHX57-RELATED"/>
    <property type="match status" value="1"/>
</dbReference>
<proteinExistence type="predicted"/>
<protein>
    <recommendedName>
        <fullName evidence="1">Helicase C-terminal domain-containing protein</fullName>
    </recommendedName>
</protein>
<dbReference type="Pfam" id="PF00271">
    <property type="entry name" value="Helicase_C"/>
    <property type="match status" value="1"/>
</dbReference>
<reference evidence="2 3" key="1">
    <citation type="submission" date="2024-02" db="EMBL/GenBank/DDBJ databases">
        <authorList>
            <person name="Chen Y."/>
            <person name="Shah S."/>
            <person name="Dougan E. K."/>
            <person name="Thang M."/>
            <person name="Chan C."/>
        </authorList>
    </citation>
    <scope>NUCLEOTIDE SEQUENCE [LARGE SCALE GENOMIC DNA]</scope>
</reference>
<dbReference type="SUPFAM" id="SSF52540">
    <property type="entry name" value="P-loop containing nucleoside triphosphate hydrolases"/>
    <property type="match status" value="1"/>
</dbReference>
<keyword evidence="3" id="KW-1185">Reference proteome</keyword>
<name>A0ABP0NIT1_9DINO</name>
<dbReference type="SMART" id="SM00490">
    <property type="entry name" value="HELICc"/>
    <property type="match status" value="1"/>
</dbReference>
<dbReference type="Gene3D" id="3.40.50.300">
    <property type="entry name" value="P-loop containing nucleotide triphosphate hydrolases"/>
    <property type="match status" value="1"/>
</dbReference>
<evidence type="ECO:0000313" key="2">
    <source>
        <dbReference type="EMBL" id="CAK9063398.1"/>
    </source>
</evidence>
<sequence length="559" mass="61423">AKEISQMRSALLEAAPELRKEPANSWILNLHSSLQHDEQQLVFRRAPGSVRKIILATNIAETSITIDDVGVVIDTGHVKELRYDSGRRVASLQDVFECRSSALQRRGRAGRVAPGVCVHLVTKYCHNQLMEEHQEPEVCRVPLEELLLRIHAAGPLSVKLFVKHPLCIRSREQKGDHMLRLPDFFDTTMEICQALLDPPEETAVQSALKRLISLGLLTPAGAGPRATRATQLSSLGRRALPLPLAPRHAKLALLGCALGPRCREVAVSAAAALNAASWPFQPGAPCSASFDEGRRFEARRVHRAIAEEVSSQLACSDLLGALRAFGEWRAERPAEQRRAAEAWHLRSSALQEIDESRLQLLEMLEPLGRDTRHCGLGGSNGELAPCLAGLLCAASFPQLALAIPKETLSSRMGTGAVLSELFVHEKGTLVPVQVHPSSISAKEKIFGTPFVLYEELIETTRLYVRCITCIPPLTLLLFGGLLSESEQLKSNPLGEEAFLQLGSFKWILPKELSDQILEIRRLLEGFLQAWMLGASELSEDLEKALLEVLRPGRSTMDGS</sequence>